<dbReference type="GO" id="GO:0016740">
    <property type="term" value="F:transferase activity"/>
    <property type="evidence" value="ECO:0007669"/>
    <property type="project" value="UniProtKB-KW"/>
</dbReference>
<keyword evidence="4" id="KW-1185">Reference proteome</keyword>
<sequence length="439" mass="49368">MHNRRDFLKKTAISALGALVAGEALASFSKGEINFKVGKQAPRHILLRSGWQTENIGDIAHTPGMLALLEKHLPEATVTFWPWYSYLPDEEVAMLKKRFPKLKIVQGTLSTDGKASTPELQQAIASADFFLHNSGPATIAWQDAATFKKITGKPFGVFGVTYGLYGTPETATLSEAAFVYLRDSVSLKKVKELGVRSPDIKFVPDAVFAFDITDDGKALPFLKQHGLEKEQFLVCLPKQRHTPSWLHQHKNRPIDPVKHARNEEMKEHDHLPLREAITAIVRQTNHRILIGNEDETEQSIGKDWVFDKLPDDVKPRVIWLNRHWAPDEALSVYKQSAGLFGLEMHSPIMCIAQGIPAIVGRWEEQSSKGYMWQDIGLGEWLFDFDKEAEVKQFVPTVLALAKDTQAAKAKAKKARQLTQTMHKNALQDLEKVSRPQKQG</sequence>
<dbReference type="EMBL" id="PYFT01000001">
    <property type="protein sequence ID" value="PSR52716.1"/>
    <property type="molecule type" value="Genomic_DNA"/>
</dbReference>
<dbReference type="PANTHER" id="PTHR36836:SF1">
    <property type="entry name" value="COLANIC ACID BIOSYNTHESIS PROTEIN WCAK"/>
    <property type="match status" value="1"/>
</dbReference>
<organism evidence="3 4">
    <name type="scientific">Adhaeribacter arboris</name>
    <dbReference type="NCBI Taxonomy" id="2072846"/>
    <lineage>
        <taxon>Bacteria</taxon>
        <taxon>Pseudomonadati</taxon>
        <taxon>Bacteroidota</taxon>
        <taxon>Cytophagia</taxon>
        <taxon>Cytophagales</taxon>
        <taxon>Hymenobacteraceae</taxon>
        <taxon>Adhaeribacter</taxon>
    </lineage>
</organism>
<proteinExistence type="predicted"/>
<dbReference type="InterPro" id="IPR007345">
    <property type="entry name" value="Polysacch_pyruvyl_Trfase"/>
</dbReference>
<dbReference type="PROSITE" id="PS51318">
    <property type="entry name" value="TAT"/>
    <property type="match status" value="1"/>
</dbReference>
<dbReference type="Proteomes" id="UP000240357">
    <property type="component" value="Unassembled WGS sequence"/>
</dbReference>
<dbReference type="RefSeq" id="WP_106926616.1">
    <property type="nucleotide sequence ID" value="NZ_PYFT01000001.1"/>
</dbReference>
<dbReference type="AlphaFoldDB" id="A0A2T2YB54"/>
<dbReference type="Pfam" id="PF04230">
    <property type="entry name" value="PS_pyruv_trans"/>
    <property type="match status" value="1"/>
</dbReference>
<protein>
    <submittedName>
        <fullName evidence="3">Polysaccharide pyruvyl transferase family protein</fullName>
    </submittedName>
</protein>
<evidence type="ECO:0000313" key="3">
    <source>
        <dbReference type="EMBL" id="PSR52716.1"/>
    </source>
</evidence>
<reference evidence="3 4" key="1">
    <citation type="submission" date="2018-03" db="EMBL/GenBank/DDBJ databases">
        <title>Adhaeribacter sp. HMF7605 Genome sequencing and assembly.</title>
        <authorList>
            <person name="Kang H."/>
            <person name="Kang J."/>
            <person name="Cha I."/>
            <person name="Kim H."/>
            <person name="Joh K."/>
        </authorList>
    </citation>
    <scope>NUCLEOTIDE SEQUENCE [LARGE SCALE GENOMIC DNA]</scope>
    <source>
        <strain evidence="3 4">HMF7605</strain>
    </source>
</reference>
<feature type="chain" id="PRO_5015697129" evidence="1">
    <location>
        <begin position="27"/>
        <end position="439"/>
    </location>
</feature>
<dbReference type="PANTHER" id="PTHR36836">
    <property type="entry name" value="COLANIC ACID BIOSYNTHESIS PROTEIN WCAK"/>
    <property type="match status" value="1"/>
</dbReference>
<feature type="signal peptide" evidence="1">
    <location>
        <begin position="1"/>
        <end position="26"/>
    </location>
</feature>
<accession>A0A2T2YB54</accession>
<evidence type="ECO:0000313" key="4">
    <source>
        <dbReference type="Proteomes" id="UP000240357"/>
    </source>
</evidence>
<feature type="domain" description="Polysaccharide pyruvyl transferase" evidence="2">
    <location>
        <begin position="55"/>
        <end position="359"/>
    </location>
</feature>
<keyword evidence="1" id="KW-0732">Signal</keyword>
<dbReference type="OrthoDB" id="1437686at2"/>
<dbReference type="InterPro" id="IPR006311">
    <property type="entry name" value="TAT_signal"/>
</dbReference>
<gene>
    <name evidence="3" type="ORF">AHMF7605_03835</name>
</gene>
<evidence type="ECO:0000256" key="1">
    <source>
        <dbReference type="SAM" id="SignalP"/>
    </source>
</evidence>
<evidence type="ECO:0000259" key="2">
    <source>
        <dbReference type="Pfam" id="PF04230"/>
    </source>
</evidence>
<name>A0A2T2YB54_9BACT</name>
<keyword evidence="3" id="KW-0808">Transferase</keyword>
<comment type="caution">
    <text evidence="3">The sequence shown here is derived from an EMBL/GenBank/DDBJ whole genome shotgun (WGS) entry which is preliminary data.</text>
</comment>